<evidence type="ECO:0000256" key="6">
    <source>
        <dbReference type="ARBA" id="ARBA00022833"/>
    </source>
</evidence>
<evidence type="ECO:0000256" key="1">
    <source>
        <dbReference type="ARBA" id="ARBA00010669"/>
    </source>
</evidence>
<sequence length="146" mass="15488">MESALAEAERAAGRGEVPVGALLVAAGDRLTAADGNRTLELCDPTAHAEIVVLRRAAAEIGNHRLLGATLYVTLEPCVMCVGAMIQARIERLVYGAPDPKAGAVDSLFQLAQDPRLNHRFAVRGGVLARVCGGLLRDFFRTKRAGL</sequence>
<keyword evidence="6 8" id="KW-0862">Zinc</keyword>
<dbReference type="InterPro" id="IPR028883">
    <property type="entry name" value="tRNA_aden_deaminase"/>
</dbReference>
<dbReference type="InterPro" id="IPR058535">
    <property type="entry name" value="MafB19-deam"/>
</dbReference>
<comment type="subunit">
    <text evidence="2 8">Homodimer.</text>
</comment>
<feature type="binding site" evidence="8">
    <location>
        <position position="77"/>
    </location>
    <ligand>
        <name>Zn(2+)</name>
        <dbReference type="ChEBI" id="CHEBI:29105"/>
        <note>catalytic</note>
    </ligand>
</feature>
<evidence type="ECO:0000256" key="4">
    <source>
        <dbReference type="ARBA" id="ARBA00022723"/>
    </source>
</evidence>
<dbReference type="Pfam" id="PF14437">
    <property type="entry name" value="MafB19-deam"/>
    <property type="match status" value="1"/>
</dbReference>
<dbReference type="GO" id="GO:0052717">
    <property type="term" value="F:tRNA-specific adenosine-34 deaminase activity"/>
    <property type="evidence" value="ECO:0007669"/>
    <property type="project" value="UniProtKB-UniRule"/>
</dbReference>
<evidence type="ECO:0000259" key="9">
    <source>
        <dbReference type="PROSITE" id="PS51747"/>
    </source>
</evidence>
<organism evidence="10">
    <name type="scientific">Desulfurivibrio alkaliphilus</name>
    <dbReference type="NCBI Taxonomy" id="427923"/>
    <lineage>
        <taxon>Bacteria</taxon>
        <taxon>Pseudomonadati</taxon>
        <taxon>Thermodesulfobacteriota</taxon>
        <taxon>Desulfobulbia</taxon>
        <taxon>Desulfobulbales</taxon>
        <taxon>Desulfobulbaceae</taxon>
        <taxon>Desulfurivibrio</taxon>
    </lineage>
</organism>
<dbReference type="PANTHER" id="PTHR11079:SF202">
    <property type="entry name" value="TRNA-SPECIFIC ADENOSINE DEAMINASE"/>
    <property type="match status" value="1"/>
</dbReference>
<dbReference type="InterPro" id="IPR016193">
    <property type="entry name" value="Cytidine_deaminase-like"/>
</dbReference>
<dbReference type="NCBIfam" id="NF008113">
    <property type="entry name" value="PRK10860.1"/>
    <property type="match status" value="1"/>
</dbReference>
<dbReference type="EMBL" id="DSDS01000027">
    <property type="protein sequence ID" value="HET97320.1"/>
    <property type="molecule type" value="Genomic_DNA"/>
</dbReference>
<dbReference type="InterPro" id="IPR016192">
    <property type="entry name" value="APOBEC/CMP_deaminase_Zn-bd"/>
</dbReference>
<dbReference type="PROSITE" id="PS51747">
    <property type="entry name" value="CYT_DCMP_DEAMINASES_2"/>
    <property type="match status" value="1"/>
</dbReference>
<comment type="cofactor">
    <cofactor evidence="8">
        <name>Zn(2+)</name>
        <dbReference type="ChEBI" id="CHEBI:29105"/>
    </cofactor>
    <text evidence="8">Binds 1 zinc ion per subunit.</text>
</comment>
<dbReference type="Proteomes" id="UP000885986">
    <property type="component" value="Unassembled WGS sequence"/>
</dbReference>
<feature type="binding site" evidence="8">
    <location>
        <position position="80"/>
    </location>
    <ligand>
        <name>Zn(2+)</name>
        <dbReference type="ChEBI" id="CHEBI:29105"/>
        <note>catalytic</note>
    </ligand>
</feature>
<reference evidence="10" key="1">
    <citation type="journal article" date="2020" name="mSystems">
        <title>Genome- and Community-Level Interaction Insights into Carbon Utilization and Element Cycling Functions of Hydrothermarchaeota in Hydrothermal Sediment.</title>
        <authorList>
            <person name="Zhou Z."/>
            <person name="Liu Y."/>
            <person name="Xu W."/>
            <person name="Pan J."/>
            <person name="Luo Z.H."/>
            <person name="Li M."/>
        </authorList>
    </citation>
    <scope>NUCLEOTIDE SEQUENCE [LARGE SCALE GENOMIC DNA]</scope>
    <source>
        <strain evidence="10">SpSt-1224</strain>
    </source>
</reference>
<name>A0A7C2TFL5_9BACT</name>
<feature type="binding site" evidence="8">
    <location>
        <position position="47"/>
    </location>
    <ligand>
        <name>Zn(2+)</name>
        <dbReference type="ChEBI" id="CHEBI:29105"/>
        <note>catalytic</note>
    </ligand>
</feature>
<comment type="caution">
    <text evidence="10">The sequence shown here is derived from an EMBL/GenBank/DDBJ whole genome shotgun (WGS) entry which is preliminary data.</text>
</comment>
<evidence type="ECO:0000256" key="8">
    <source>
        <dbReference type="HAMAP-Rule" id="MF_00972"/>
    </source>
</evidence>
<dbReference type="HAMAP" id="MF_00972">
    <property type="entry name" value="tRNA_aden_deaminase"/>
    <property type="match status" value="1"/>
</dbReference>
<gene>
    <name evidence="8" type="primary">tadA</name>
    <name evidence="10" type="ORF">ENN98_01185</name>
</gene>
<dbReference type="EC" id="3.5.4.33" evidence="8"/>
<evidence type="ECO:0000256" key="7">
    <source>
        <dbReference type="ARBA" id="ARBA00048045"/>
    </source>
</evidence>
<keyword evidence="4 8" id="KW-0479">Metal-binding</keyword>
<dbReference type="InterPro" id="IPR002125">
    <property type="entry name" value="CMP_dCMP_dom"/>
</dbReference>
<dbReference type="PROSITE" id="PS00903">
    <property type="entry name" value="CYT_DCMP_DEAMINASES_1"/>
    <property type="match status" value="1"/>
</dbReference>
<dbReference type="CDD" id="cd01285">
    <property type="entry name" value="nucleoside_deaminase"/>
    <property type="match status" value="1"/>
</dbReference>
<comment type="function">
    <text evidence="8">Catalyzes the deamination of adenosine to inosine at the wobble position 34 of tRNA(Arg2).</text>
</comment>
<protein>
    <recommendedName>
        <fullName evidence="8">tRNA-specific adenosine deaminase</fullName>
        <ecNumber evidence="8">3.5.4.33</ecNumber>
    </recommendedName>
</protein>
<feature type="domain" description="CMP/dCMP-type deaminase" evidence="9">
    <location>
        <begin position="1"/>
        <end position="123"/>
    </location>
</feature>
<dbReference type="PANTHER" id="PTHR11079">
    <property type="entry name" value="CYTOSINE DEAMINASE FAMILY MEMBER"/>
    <property type="match status" value="1"/>
</dbReference>
<accession>A0A7C2TFL5</accession>
<dbReference type="Gene3D" id="3.40.140.10">
    <property type="entry name" value="Cytidine Deaminase, domain 2"/>
    <property type="match status" value="1"/>
</dbReference>
<comment type="catalytic activity">
    <reaction evidence="7 8">
        <text>adenosine(34) in tRNA + H2O + H(+) = inosine(34) in tRNA + NH4(+)</text>
        <dbReference type="Rhea" id="RHEA:43168"/>
        <dbReference type="Rhea" id="RHEA-COMP:10373"/>
        <dbReference type="Rhea" id="RHEA-COMP:10374"/>
        <dbReference type="ChEBI" id="CHEBI:15377"/>
        <dbReference type="ChEBI" id="CHEBI:15378"/>
        <dbReference type="ChEBI" id="CHEBI:28938"/>
        <dbReference type="ChEBI" id="CHEBI:74411"/>
        <dbReference type="ChEBI" id="CHEBI:82852"/>
        <dbReference type="EC" id="3.5.4.33"/>
    </reaction>
</comment>
<evidence type="ECO:0000256" key="3">
    <source>
        <dbReference type="ARBA" id="ARBA00022694"/>
    </source>
</evidence>
<keyword evidence="5 8" id="KW-0378">Hydrolase</keyword>
<comment type="similarity">
    <text evidence="1">Belongs to the cytidine and deoxycytidylate deaminase family. ADAT2 subfamily.</text>
</comment>
<dbReference type="GO" id="GO:0008270">
    <property type="term" value="F:zinc ion binding"/>
    <property type="evidence" value="ECO:0007669"/>
    <property type="project" value="UniProtKB-UniRule"/>
</dbReference>
<feature type="active site" description="Proton donor" evidence="8">
    <location>
        <position position="49"/>
    </location>
</feature>
<evidence type="ECO:0000256" key="5">
    <source>
        <dbReference type="ARBA" id="ARBA00022801"/>
    </source>
</evidence>
<dbReference type="SUPFAM" id="SSF53927">
    <property type="entry name" value="Cytidine deaminase-like"/>
    <property type="match status" value="1"/>
</dbReference>
<evidence type="ECO:0000256" key="2">
    <source>
        <dbReference type="ARBA" id="ARBA00011738"/>
    </source>
</evidence>
<dbReference type="GO" id="GO:0002100">
    <property type="term" value="P:tRNA wobble adenosine to inosine editing"/>
    <property type="evidence" value="ECO:0007669"/>
    <property type="project" value="UniProtKB-UniRule"/>
</dbReference>
<evidence type="ECO:0000313" key="10">
    <source>
        <dbReference type="EMBL" id="HET97320.1"/>
    </source>
</evidence>
<proteinExistence type="inferred from homology"/>
<keyword evidence="3 8" id="KW-0819">tRNA processing</keyword>
<dbReference type="AlphaFoldDB" id="A0A7C2TFL5"/>